<dbReference type="Proteomes" id="UP001396334">
    <property type="component" value="Unassembled WGS sequence"/>
</dbReference>
<accession>A0ABR2U372</accession>
<dbReference type="PANTHER" id="PTHR47723:SF19">
    <property type="entry name" value="POLYNUCLEOTIDYL TRANSFERASE, RIBONUCLEASE H-LIKE SUPERFAMILY PROTEIN"/>
    <property type="match status" value="1"/>
</dbReference>
<reference evidence="2 3" key="1">
    <citation type="journal article" date="2024" name="G3 (Bethesda)">
        <title>Genome assembly of Hibiscus sabdariffa L. provides insights into metabolisms of medicinal natural products.</title>
        <authorList>
            <person name="Kim T."/>
        </authorList>
    </citation>
    <scope>NUCLEOTIDE SEQUENCE [LARGE SCALE GENOMIC DNA]</scope>
    <source>
        <strain evidence="2">TK-2024</strain>
        <tissue evidence="2">Old leaves</tissue>
    </source>
</reference>
<dbReference type="EMBL" id="JBBPBN010000003">
    <property type="protein sequence ID" value="KAK9044158.1"/>
    <property type="molecule type" value="Genomic_DNA"/>
</dbReference>
<dbReference type="Gene3D" id="3.30.420.10">
    <property type="entry name" value="Ribonuclease H-like superfamily/Ribonuclease H"/>
    <property type="match status" value="1"/>
</dbReference>
<name>A0ABR2U372_9ROSI</name>
<dbReference type="InterPro" id="IPR036397">
    <property type="entry name" value="RNaseH_sf"/>
</dbReference>
<dbReference type="Pfam" id="PF13456">
    <property type="entry name" value="RVT_3"/>
    <property type="match status" value="1"/>
</dbReference>
<dbReference type="InterPro" id="IPR002156">
    <property type="entry name" value="RNaseH_domain"/>
</dbReference>
<evidence type="ECO:0000259" key="1">
    <source>
        <dbReference type="Pfam" id="PF13456"/>
    </source>
</evidence>
<dbReference type="InterPro" id="IPR044730">
    <property type="entry name" value="RNase_H-like_dom_plant"/>
</dbReference>
<protein>
    <recommendedName>
        <fullName evidence="1">RNase H type-1 domain-containing protein</fullName>
    </recommendedName>
</protein>
<dbReference type="InterPro" id="IPR053151">
    <property type="entry name" value="RNase_H-like"/>
</dbReference>
<dbReference type="PANTHER" id="PTHR47723">
    <property type="entry name" value="OS05G0353850 PROTEIN"/>
    <property type="match status" value="1"/>
</dbReference>
<dbReference type="InterPro" id="IPR012337">
    <property type="entry name" value="RNaseH-like_sf"/>
</dbReference>
<gene>
    <name evidence="2" type="ORF">V6N11_072474</name>
</gene>
<comment type="caution">
    <text evidence="2">The sequence shown here is derived from an EMBL/GenBank/DDBJ whole genome shotgun (WGS) entry which is preliminary data.</text>
</comment>
<dbReference type="CDD" id="cd06222">
    <property type="entry name" value="RNase_H_like"/>
    <property type="match status" value="1"/>
</dbReference>
<keyword evidence="3" id="KW-1185">Reference proteome</keyword>
<evidence type="ECO:0000313" key="2">
    <source>
        <dbReference type="EMBL" id="KAK9044158.1"/>
    </source>
</evidence>
<feature type="domain" description="RNase H type-1" evidence="1">
    <location>
        <begin position="19"/>
        <end position="92"/>
    </location>
</feature>
<evidence type="ECO:0000313" key="3">
    <source>
        <dbReference type="Proteomes" id="UP001396334"/>
    </source>
</evidence>
<dbReference type="SUPFAM" id="SSF53098">
    <property type="entry name" value="Ribonuclease H-like"/>
    <property type="match status" value="1"/>
</dbReference>
<proteinExistence type="predicted"/>
<organism evidence="2 3">
    <name type="scientific">Hibiscus sabdariffa</name>
    <name type="common">roselle</name>
    <dbReference type="NCBI Taxonomy" id="183260"/>
    <lineage>
        <taxon>Eukaryota</taxon>
        <taxon>Viridiplantae</taxon>
        <taxon>Streptophyta</taxon>
        <taxon>Embryophyta</taxon>
        <taxon>Tracheophyta</taxon>
        <taxon>Spermatophyta</taxon>
        <taxon>Magnoliopsida</taxon>
        <taxon>eudicotyledons</taxon>
        <taxon>Gunneridae</taxon>
        <taxon>Pentapetalae</taxon>
        <taxon>rosids</taxon>
        <taxon>malvids</taxon>
        <taxon>Malvales</taxon>
        <taxon>Malvaceae</taxon>
        <taxon>Malvoideae</taxon>
        <taxon>Hibiscus</taxon>
    </lineage>
</organism>
<sequence>MSEFSLVRRRSGDQLSAEANGLEVAWSLDCRRLVVESDSAEALKTIARGVCNAGQITLIRYISDLCNRDWTVSFTQVSRANNGIADRLSKMALEGDFGVKLFVDPPLEVLHMLLVDVSS</sequence>